<dbReference type="AlphaFoldDB" id="A0A0D7AHR3"/>
<dbReference type="OrthoDB" id="3268967at2759"/>
<gene>
    <name evidence="1" type="ORF">FISHEDRAFT_21116</name>
</gene>
<dbReference type="InterPro" id="IPR016197">
    <property type="entry name" value="Chromo-like_dom_sf"/>
</dbReference>
<sequence>KVLLSALHRCREYKLMNDHQVAKFMPCFNSPYKIHYTHPESSAYMLDLPTQPHVFLTFHTSLLCHFQPNDPIKYPEWEQTHPGPIVTADSTEESFVDKIIDECCHGHGFQYLVQWVGKEPEGDLWLP</sequence>
<feature type="non-terminal residue" evidence="1">
    <location>
        <position position="127"/>
    </location>
</feature>
<evidence type="ECO:0000313" key="1">
    <source>
        <dbReference type="EMBL" id="KIY50704.1"/>
    </source>
</evidence>
<name>A0A0D7AHR3_9AGAR</name>
<dbReference type="SUPFAM" id="SSF54160">
    <property type="entry name" value="Chromo domain-like"/>
    <property type="match status" value="1"/>
</dbReference>
<reference evidence="1 2" key="1">
    <citation type="journal article" date="2015" name="Fungal Genet. Biol.">
        <title>Evolution of novel wood decay mechanisms in Agaricales revealed by the genome sequences of Fistulina hepatica and Cylindrobasidium torrendii.</title>
        <authorList>
            <person name="Floudas D."/>
            <person name="Held B.W."/>
            <person name="Riley R."/>
            <person name="Nagy L.G."/>
            <person name="Koehler G."/>
            <person name="Ransdell A.S."/>
            <person name="Younus H."/>
            <person name="Chow J."/>
            <person name="Chiniquy J."/>
            <person name="Lipzen A."/>
            <person name="Tritt A."/>
            <person name="Sun H."/>
            <person name="Haridas S."/>
            <person name="LaButti K."/>
            <person name="Ohm R.A."/>
            <person name="Kues U."/>
            <person name="Blanchette R.A."/>
            <person name="Grigoriev I.V."/>
            <person name="Minto R.E."/>
            <person name="Hibbett D.S."/>
        </authorList>
    </citation>
    <scope>NUCLEOTIDE SEQUENCE [LARGE SCALE GENOMIC DNA]</scope>
    <source>
        <strain evidence="1 2">ATCC 64428</strain>
    </source>
</reference>
<dbReference type="Proteomes" id="UP000054144">
    <property type="component" value="Unassembled WGS sequence"/>
</dbReference>
<evidence type="ECO:0000313" key="2">
    <source>
        <dbReference type="Proteomes" id="UP000054144"/>
    </source>
</evidence>
<protein>
    <recommendedName>
        <fullName evidence="3">Chromo domain-containing protein</fullName>
    </recommendedName>
</protein>
<accession>A0A0D7AHR3</accession>
<keyword evidence="2" id="KW-1185">Reference proteome</keyword>
<dbReference type="EMBL" id="KN881675">
    <property type="protein sequence ID" value="KIY50704.1"/>
    <property type="molecule type" value="Genomic_DNA"/>
</dbReference>
<organism evidence="1 2">
    <name type="scientific">Fistulina hepatica ATCC 64428</name>
    <dbReference type="NCBI Taxonomy" id="1128425"/>
    <lineage>
        <taxon>Eukaryota</taxon>
        <taxon>Fungi</taxon>
        <taxon>Dikarya</taxon>
        <taxon>Basidiomycota</taxon>
        <taxon>Agaricomycotina</taxon>
        <taxon>Agaricomycetes</taxon>
        <taxon>Agaricomycetidae</taxon>
        <taxon>Agaricales</taxon>
        <taxon>Fistulinaceae</taxon>
        <taxon>Fistulina</taxon>
    </lineage>
</organism>
<proteinExistence type="predicted"/>
<evidence type="ECO:0008006" key="3">
    <source>
        <dbReference type="Google" id="ProtNLM"/>
    </source>
</evidence>
<feature type="non-terminal residue" evidence="1">
    <location>
        <position position="1"/>
    </location>
</feature>